<organism evidence="1">
    <name type="scientific">marine sediment metagenome</name>
    <dbReference type="NCBI Taxonomy" id="412755"/>
    <lineage>
        <taxon>unclassified sequences</taxon>
        <taxon>metagenomes</taxon>
        <taxon>ecological metagenomes</taxon>
    </lineage>
</organism>
<comment type="caution">
    <text evidence="1">The sequence shown here is derived from an EMBL/GenBank/DDBJ whole genome shotgun (WGS) entry which is preliminary data.</text>
</comment>
<evidence type="ECO:0000313" key="1">
    <source>
        <dbReference type="EMBL" id="KKL09753.1"/>
    </source>
</evidence>
<gene>
    <name evidence="1" type="ORF">LCGC14_2562720</name>
</gene>
<protein>
    <submittedName>
        <fullName evidence="1">Uncharacterized protein</fullName>
    </submittedName>
</protein>
<sequence length="139" mass="15452">MAVDETFIPAGPTGILMDATEVTQTDGTKVVREVVVQGDPEELVAYAKVTRTWPSIDAYGTVVHPILNKDAFDRLRVSNPVTLFDSQFQYDKQPFLWNEDLTNGTATHLPNESAIDMVADANAEIAVRQTRAYHRYQPG</sequence>
<feature type="non-terminal residue" evidence="1">
    <location>
        <position position="139"/>
    </location>
</feature>
<name>A0A0F9DCM4_9ZZZZ</name>
<dbReference type="EMBL" id="LAZR01042340">
    <property type="protein sequence ID" value="KKL09753.1"/>
    <property type="molecule type" value="Genomic_DNA"/>
</dbReference>
<accession>A0A0F9DCM4</accession>
<reference evidence="1" key="1">
    <citation type="journal article" date="2015" name="Nature">
        <title>Complex archaea that bridge the gap between prokaryotes and eukaryotes.</title>
        <authorList>
            <person name="Spang A."/>
            <person name="Saw J.H."/>
            <person name="Jorgensen S.L."/>
            <person name="Zaremba-Niedzwiedzka K."/>
            <person name="Martijn J."/>
            <person name="Lind A.E."/>
            <person name="van Eijk R."/>
            <person name="Schleper C."/>
            <person name="Guy L."/>
            <person name="Ettema T.J."/>
        </authorList>
    </citation>
    <scope>NUCLEOTIDE SEQUENCE</scope>
</reference>
<proteinExistence type="predicted"/>
<dbReference type="AlphaFoldDB" id="A0A0F9DCM4"/>